<organism evidence="1">
    <name type="scientific">Pararge aegeria</name>
    <name type="common">speckled wood butterfly</name>
    <dbReference type="NCBI Taxonomy" id="116150"/>
    <lineage>
        <taxon>Eukaryota</taxon>
        <taxon>Metazoa</taxon>
        <taxon>Ecdysozoa</taxon>
        <taxon>Arthropoda</taxon>
        <taxon>Hexapoda</taxon>
        <taxon>Insecta</taxon>
        <taxon>Pterygota</taxon>
        <taxon>Neoptera</taxon>
        <taxon>Endopterygota</taxon>
        <taxon>Lepidoptera</taxon>
        <taxon>Glossata</taxon>
        <taxon>Ditrysia</taxon>
        <taxon>Papilionoidea</taxon>
        <taxon>Nymphalidae</taxon>
        <taxon>Satyrinae</taxon>
        <taxon>Satyrini</taxon>
        <taxon>Parargina</taxon>
        <taxon>Pararge</taxon>
    </lineage>
</organism>
<proteinExistence type="predicted"/>
<protein>
    <submittedName>
        <fullName evidence="1">Uncharacterized protein</fullName>
    </submittedName>
</protein>
<dbReference type="EMBL" id="GAIX01012586">
    <property type="protein sequence ID" value="JAA79974.1"/>
    <property type="molecule type" value="Transcribed_RNA"/>
</dbReference>
<sequence>MLLMFLGPNFRGANVCKLLLDSLHTNNNNLGLCVNNHLTDAKVTLPNHSLLTGPQTVMILHRLQELF</sequence>
<reference evidence="1" key="2">
    <citation type="submission" date="2013-05" db="EMBL/GenBank/DDBJ databases">
        <authorList>
            <person name="Carter J.-M."/>
            <person name="Baker S.C."/>
            <person name="Pink R."/>
            <person name="Carter D.R.F."/>
            <person name="Collins A."/>
            <person name="Tomlin J."/>
            <person name="Gibbs M."/>
            <person name="Breuker C.J."/>
        </authorList>
    </citation>
    <scope>NUCLEOTIDE SEQUENCE</scope>
    <source>
        <tissue evidence="1">Ovary</tissue>
    </source>
</reference>
<name>S4NSB4_9NEOP</name>
<evidence type="ECO:0000313" key="1">
    <source>
        <dbReference type="EMBL" id="JAA79974.1"/>
    </source>
</evidence>
<accession>S4NSB4</accession>
<dbReference type="AlphaFoldDB" id="S4NSB4"/>
<reference evidence="1" key="1">
    <citation type="journal article" date="2013" name="BMC Genomics">
        <title>Unscrambling butterfly oogenesis.</title>
        <authorList>
            <person name="Carter J.M."/>
            <person name="Baker S.C."/>
            <person name="Pink R."/>
            <person name="Carter D.R."/>
            <person name="Collins A."/>
            <person name="Tomlin J."/>
            <person name="Gibbs M."/>
            <person name="Breuker C.J."/>
        </authorList>
    </citation>
    <scope>NUCLEOTIDE SEQUENCE</scope>
    <source>
        <tissue evidence="1">Ovary</tissue>
    </source>
</reference>
<feature type="non-terminal residue" evidence="1">
    <location>
        <position position="67"/>
    </location>
</feature>